<gene>
    <name evidence="16 18" type="primary">murB</name>
    <name evidence="18" type="ORF">CLOACE_03210</name>
</gene>
<keyword evidence="12 16" id="KW-0560">Oxidoreductase</keyword>
<dbReference type="Proteomes" id="UP000175744">
    <property type="component" value="Unassembled WGS sequence"/>
</dbReference>
<dbReference type="GO" id="GO:0051301">
    <property type="term" value="P:cell division"/>
    <property type="evidence" value="ECO:0007669"/>
    <property type="project" value="UniProtKB-KW"/>
</dbReference>
<organism evidence="18 19">
    <name type="scientific">Clostridium acetireducens DSM 10703</name>
    <dbReference type="NCBI Taxonomy" id="1121290"/>
    <lineage>
        <taxon>Bacteria</taxon>
        <taxon>Bacillati</taxon>
        <taxon>Bacillota</taxon>
        <taxon>Clostridia</taxon>
        <taxon>Eubacteriales</taxon>
        <taxon>Clostridiaceae</taxon>
        <taxon>Clostridium</taxon>
    </lineage>
</organism>
<evidence type="ECO:0000256" key="14">
    <source>
        <dbReference type="ARBA" id="ARBA00023316"/>
    </source>
</evidence>
<dbReference type="Pfam" id="PF02873">
    <property type="entry name" value="MurB_C"/>
    <property type="match status" value="1"/>
</dbReference>
<evidence type="ECO:0000256" key="11">
    <source>
        <dbReference type="ARBA" id="ARBA00022984"/>
    </source>
</evidence>
<dbReference type="AlphaFoldDB" id="A0A1E8F1M4"/>
<dbReference type="Gene3D" id="3.30.43.10">
    <property type="entry name" value="Uridine Diphospho-n-acetylenolpyruvylglucosamine Reductase, domain 2"/>
    <property type="match status" value="1"/>
</dbReference>
<evidence type="ECO:0000313" key="18">
    <source>
        <dbReference type="EMBL" id="OFI07492.1"/>
    </source>
</evidence>
<dbReference type="PANTHER" id="PTHR21071:SF4">
    <property type="entry name" value="UDP-N-ACETYLENOLPYRUVOYLGLUCOSAMINE REDUCTASE"/>
    <property type="match status" value="1"/>
</dbReference>
<comment type="caution">
    <text evidence="18">The sequence shown here is derived from an EMBL/GenBank/DDBJ whole genome shotgun (WGS) entry which is preliminary data.</text>
</comment>
<comment type="catalytic activity">
    <reaction evidence="15 16">
        <text>UDP-N-acetyl-alpha-D-muramate + NADP(+) = UDP-N-acetyl-3-O-(1-carboxyvinyl)-alpha-D-glucosamine + NADPH + H(+)</text>
        <dbReference type="Rhea" id="RHEA:12248"/>
        <dbReference type="ChEBI" id="CHEBI:15378"/>
        <dbReference type="ChEBI" id="CHEBI:57783"/>
        <dbReference type="ChEBI" id="CHEBI:58349"/>
        <dbReference type="ChEBI" id="CHEBI:68483"/>
        <dbReference type="ChEBI" id="CHEBI:70757"/>
        <dbReference type="EC" id="1.3.1.98"/>
    </reaction>
</comment>
<dbReference type="InterPro" id="IPR003170">
    <property type="entry name" value="MurB"/>
</dbReference>
<dbReference type="EMBL" id="LZFO01000003">
    <property type="protein sequence ID" value="OFI07492.1"/>
    <property type="molecule type" value="Genomic_DNA"/>
</dbReference>
<reference evidence="18 19" key="1">
    <citation type="submission" date="2016-06" db="EMBL/GenBank/DDBJ databases">
        <title>Genome sequence of Clostridium acetireducens DSM 10703.</title>
        <authorList>
            <person name="Poehlein A."/>
            <person name="Fluechter S."/>
            <person name="Duerre P."/>
            <person name="Daniel R."/>
        </authorList>
    </citation>
    <scope>NUCLEOTIDE SEQUENCE [LARGE SCALE GENOMIC DNA]</scope>
    <source>
        <strain evidence="18 19">DSM 10703</strain>
    </source>
</reference>
<dbReference type="GO" id="GO:0005829">
    <property type="term" value="C:cytosol"/>
    <property type="evidence" value="ECO:0007669"/>
    <property type="project" value="TreeGrafter"/>
</dbReference>
<name>A0A1E8F1M4_9CLOT</name>
<sequence length="307" mass="34118">MNQYKGFTIKLKKVFKSENILINEPMKNHTSFKVGGPVDILVMPETYKEVLFVIELCKEYSIPYYLIGNGSNLLVRDGGIRGVVIKLCKLDKVEIKENKIISQCGASITKVSKIALENELKGLEFACGIPGSVGGAATMNAGAYDGDISQVVERVSVIDDKGNVLNLSNGELEFGYRTSAILKYNYIVLEVVFKLEKGNYNDIKNKIEELSKKRREKQPLEFASAGSTFKRPKGHFTGKLIEDSGLKGMRVGDAEVSKKHAGFIINRGNAHAKDILELINFVKKTVKEEYNVELATEVRIIGEDVQF</sequence>
<dbReference type="STRING" id="1121290.CLAOCE_03210"/>
<evidence type="ECO:0000256" key="1">
    <source>
        <dbReference type="ARBA" id="ARBA00001974"/>
    </source>
</evidence>
<dbReference type="HAMAP" id="MF_00037">
    <property type="entry name" value="MurB"/>
    <property type="match status" value="1"/>
</dbReference>
<evidence type="ECO:0000259" key="17">
    <source>
        <dbReference type="PROSITE" id="PS51387"/>
    </source>
</evidence>
<evidence type="ECO:0000256" key="12">
    <source>
        <dbReference type="ARBA" id="ARBA00023002"/>
    </source>
</evidence>
<feature type="active site" description="Proton donor" evidence="16">
    <location>
        <position position="227"/>
    </location>
</feature>
<keyword evidence="13 16" id="KW-0131">Cell cycle</keyword>
<evidence type="ECO:0000256" key="9">
    <source>
        <dbReference type="ARBA" id="ARBA00022857"/>
    </source>
</evidence>
<dbReference type="Gene3D" id="3.30.465.10">
    <property type="match status" value="1"/>
</dbReference>
<proteinExistence type="inferred from homology"/>
<dbReference type="GO" id="GO:0071949">
    <property type="term" value="F:FAD binding"/>
    <property type="evidence" value="ECO:0007669"/>
    <property type="project" value="InterPro"/>
</dbReference>
<dbReference type="PANTHER" id="PTHR21071">
    <property type="entry name" value="UDP-N-ACETYLENOLPYRUVOYLGLUCOSAMINE REDUCTASE"/>
    <property type="match status" value="1"/>
</dbReference>
<feature type="active site" evidence="16">
    <location>
        <position position="297"/>
    </location>
</feature>
<evidence type="ECO:0000256" key="15">
    <source>
        <dbReference type="ARBA" id="ARBA00048914"/>
    </source>
</evidence>
<evidence type="ECO:0000256" key="13">
    <source>
        <dbReference type="ARBA" id="ARBA00023306"/>
    </source>
</evidence>
<comment type="pathway">
    <text evidence="4 16">Cell wall biogenesis; peptidoglycan biosynthesis.</text>
</comment>
<keyword evidence="19" id="KW-1185">Reference proteome</keyword>
<keyword evidence="5 16" id="KW-0963">Cytoplasm</keyword>
<accession>A0A1E8F1M4</accession>
<keyword evidence="6 16" id="KW-0132">Cell division</keyword>
<dbReference type="PROSITE" id="PS51387">
    <property type="entry name" value="FAD_PCMH"/>
    <property type="match status" value="1"/>
</dbReference>
<evidence type="ECO:0000256" key="16">
    <source>
        <dbReference type="HAMAP-Rule" id="MF_00037"/>
    </source>
</evidence>
<evidence type="ECO:0000256" key="3">
    <source>
        <dbReference type="ARBA" id="ARBA00004496"/>
    </source>
</evidence>
<dbReference type="OrthoDB" id="9804753at2"/>
<dbReference type="InterPro" id="IPR016166">
    <property type="entry name" value="FAD-bd_PCMH"/>
</dbReference>
<evidence type="ECO:0000256" key="8">
    <source>
        <dbReference type="ARBA" id="ARBA00022827"/>
    </source>
</evidence>
<comment type="similarity">
    <text evidence="16">Belongs to the MurB family.</text>
</comment>
<keyword evidence="10 16" id="KW-0133">Cell shape</keyword>
<evidence type="ECO:0000256" key="10">
    <source>
        <dbReference type="ARBA" id="ARBA00022960"/>
    </source>
</evidence>
<feature type="active site" evidence="16">
    <location>
        <position position="177"/>
    </location>
</feature>
<evidence type="ECO:0000256" key="7">
    <source>
        <dbReference type="ARBA" id="ARBA00022630"/>
    </source>
</evidence>
<keyword evidence="11 16" id="KW-0573">Peptidoglycan synthesis</keyword>
<dbReference type="InterPro" id="IPR036635">
    <property type="entry name" value="MurB_C_sf"/>
</dbReference>
<dbReference type="InterPro" id="IPR016169">
    <property type="entry name" value="FAD-bd_PCMH_sub2"/>
</dbReference>
<dbReference type="GO" id="GO:0009252">
    <property type="term" value="P:peptidoglycan biosynthetic process"/>
    <property type="evidence" value="ECO:0007669"/>
    <property type="project" value="UniProtKB-UniRule"/>
</dbReference>
<comment type="subcellular location">
    <subcellularLocation>
        <location evidence="3 16">Cytoplasm</location>
    </subcellularLocation>
</comment>
<dbReference type="EC" id="1.3.1.98" evidence="16"/>
<dbReference type="GO" id="GO:0008360">
    <property type="term" value="P:regulation of cell shape"/>
    <property type="evidence" value="ECO:0007669"/>
    <property type="project" value="UniProtKB-KW"/>
</dbReference>
<keyword evidence="14 16" id="KW-0961">Cell wall biogenesis/degradation</keyword>
<evidence type="ECO:0000256" key="2">
    <source>
        <dbReference type="ARBA" id="ARBA00003921"/>
    </source>
</evidence>
<evidence type="ECO:0000256" key="4">
    <source>
        <dbReference type="ARBA" id="ARBA00004752"/>
    </source>
</evidence>
<comment type="function">
    <text evidence="2 16">Cell wall formation.</text>
</comment>
<dbReference type="UniPathway" id="UPA00219"/>
<feature type="domain" description="FAD-binding PCMH-type" evidence="17">
    <location>
        <begin position="33"/>
        <end position="198"/>
    </location>
</feature>
<evidence type="ECO:0000256" key="5">
    <source>
        <dbReference type="ARBA" id="ARBA00022490"/>
    </source>
</evidence>
<keyword evidence="7 16" id="KW-0285">Flavoprotein</keyword>
<dbReference type="InterPro" id="IPR011601">
    <property type="entry name" value="MurB_C"/>
</dbReference>
<dbReference type="GO" id="GO:0008762">
    <property type="term" value="F:UDP-N-acetylmuramate dehydrogenase activity"/>
    <property type="evidence" value="ECO:0007669"/>
    <property type="project" value="UniProtKB-UniRule"/>
</dbReference>
<dbReference type="Pfam" id="PF01565">
    <property type="entry name" value="FAD_binding_4"/>
    <property type="match status" value="1"/>
</dbReference>
<protein>
    <recommendedName>
        <fullName evidence="16">UDP-N-acetylenolpyruvoylglucosamine reductase</fullName>
        <ecNumber evidence="16">1.3.1.98</ecNumber>
    </recommendedName>
    <alternativeName>
        <fullName evidence="16">UDP-N-acetylmuramate dehydrogenase</fullName>
    </alternativeName>
</protein>
<dbReference type="SUPFAM" id="SSF56194">
    <property type="entry name" value="Uridine diphospho-N-Acetylenolpyruvylglucosamine reductase, MurB, C-terminal domain"/>
    <property type="match status" value="1"/>
</dbReference>
<dbReference type="RefSeq" id="WP_070109291.1">
    <property type="nucleotide sequence ID" value="NZ_LZFO01000003.1"/>
</dbReference>
<dbReference type="NCBIfam" id="TIGR00179">
    <property type="entry name" value="murB"/>
    <property type="match status" value="1"/>
</dbReference>
<dbReference type="PATRIC" id="fig|1121290.3.peg.325"/>
<comment type="cofactor">
    <cofactor evidence="1 16">
        <name>FAD</name>
        <dbReference type="ChEBI" id="CHEBI:57692"/>
    </cofactor>
</comment>
<dbReference type="GO" id="GO:0071555">
    <property type="term" value="P:cell wall organization"/>
    <property type="evidence" value="ECO:0007669"/>
    <property type="project" value="UniProtKB-KW"/>
</dbReference>
<dbReference type="Gene3D" id="3.90.78.10">
    <property type="entry name" value="UDP-N-acetylenolpyruvoylglucosamine reductase, C-terminal domain"/>
    <property type="match status" value="1"/>
</dbReference>
<evidence type="ECO:0000313" key="19">
    <source>
        <dbReference type="Proteomes" id="UP000175744"/>
    </source>
</evidence>
<keyword evidence="9 16" id="KW-0521">NADP</keyword>
<dbReference type="InterPro" id="IPR006094">
    <property type="entry name" value="Oxid_FAD_bind_N"/>
</dbReference>
<dbReference type="InterPro" id="IPR036318">
    <property type="entry name" value="FAD-bd_PCMH-like_sf"/>
</dbReference>
<keyword evidence="8 16" id="KW-0274">FAD</keyword>
<dbReference type="NCBIfam" id="NF010480">
    <property type="entry name" value="PRK13905.1"/>
    <property type="match status" value="1"/>
</dbReference>
<dbReference type="InterPro" id="IPR016167">
    <property type="entry name" value="FAD-bd_PCMH_sub1"/>
</dbReference>
<evidence type="ECO:0000256" key="6">
    <source>
        <dbReference type="ARBA" id="ARBA00022618"/>
    </source>
</evidence>
<dbReference type="SUPFAM" id="SSF56176">
    <property type="entry name" value="FAD-binding/transporter-associated domain-like"/>
    <property type="match status" value="1"/>
</dbReference>